<dbReference type="EMBL" id="JAURVH010001536">
    <property type="protein sequence ID" value="KAK5891532.1"/>
    <property type="molecule type" value="Genomic_DNA"/>
</dbReference>
<name>A0AAN8GV63_CHAGU</name>
<comment type="caution">
    <text evidence="2">The sequence shown here is derived from an EMBL/GenBank/DDBJ whole genome shotgun (WGS) entry which is preliminary data.</text>
</comment>
<evidence type="ECO:0000313" key="2">
    <source>
        <dbReference type="EMBL" id="KAK5891532.1"/>
    </source>
</evidence>
<keyword evidence="3" id="KW-1185">Reference proteome</keyword>
<feature type="compositionally biased region" description="Acidic residues" evidence="1">
    <location>
        <begin position="33"/>
        <end position="54"/>
    </location>
</feature>
<evidence type="ECO:0000313" key="3">
    <source>
        <dbReference type="Proteomes" id="UP001331515"/>
    </source>
</evidence>
<feature type="region of interest" description="Disordered" evidence="1">
    <location>
        <begin position="1"/>
        <end position="74"/>
    </location>
</feature>
<sequence>MDLTMEQARRGRLLFEQAQKEGEETGTKKKEEEVEEGEEDQGEEMQEEEEEETAEVATSSKNKCTPRVTRSRAQKGCRVMLFPLKMSPQKPLRMSPQKLTQIIRVRRNRMAERRRK</sequence>
<reference evidence="2 3" key="1">
    <citation type="journal article" date="2023" name="Mol. Biol. Evol.">
        <title>Genomics of Secondarily Temperate Adaptation in the Only Non-Antarctic Icefish.</title>
        <authorList>
            <person name="Rivera-Colon A.G."/>
            <person name="Rayamajhi N."/>
            <person name="Minhas B.F."/>
            <person name="Madrigal G."/>
            <person name="Bilyk K.T."/>
            <person name="Yoon V."/>
            <person name="Hune M."/>
            <person name="Gregory S."/>
            <person name="Cheng C.H.C."/>
            <person name="Catchen J.M."/>
        </authorList>
    </citation>
    <scope>NUCLEOTIDE SEQUENCE [LARGE SCALE GENOMIC DNA]</scope>
    <source>
        <tissue evidence="2">White muscle</tissue>
    </source>
</reference>
<protein>
    <submittedName>
        <fullName evidence="2">Uncharacterized protein</fullName>
    </submittedName>
</protein>
<gene>
    <name evidence="2" type="ORF">CgunFtcFv8_018768</name>
</gene>
<proteinExistence type="predicted"/>
<organism evidence="2 3">
    <name type="scientific">Champsocephalus gunnari</name>
    <name type="common">Mackerel icefish</name>
    <dbReference type="NCBI Taxonomy" id="52237"/>
    <lineage>
        <taxon>Eukaryota</taxon>
        <taxon>Metazoa</taxon>
        <taxon>Chordata</taxon>
        <taxon>Craniata</taxon>
        <taxon>Vertebrata</taxon>
        <taxon>Euteleostomi</taxon>
        <taxon>Actinopterygii</taxon>
        <taxon>Neopterygii</taxon>
        <taxon>Teleostei</taxon>
        <taxon>Neoteleostei</taxon>
        <taxon>Acanthomorphata</taxon>
        <taxon>Eupercaria</taxon>
        <taxon>Perciformes</taxon>
        <taxon>Notothenioidei</taxon>
        <taxon>Channichthyidae</taxon>
        <taxon>Champsocephalus</taxon>
    </lineage>
</organism>
<dbReference type="AlphaFoldDB" id="A0AAN8GV63"/>
<feature type="compositionally biased region" description="Basic and acidic residues" evidence="1">
    <location>
        <begin position="18"/>
        <end position="32"/>
    </location>
</feature>
<dbReference type="Proteomes" id="UP001331515">
    <property type="component" value="Unassembled WGS sequence"/>
</dbReference>
<evidence type="ECO:0000256" key="1">
    <source>
        <dbReference type="SAM" id="MobiDB-lite"/>
    </source>
</evidence>
<accession>A0AAN8GV63</accession>